<keyword evidence="3" id="KW-0645">Protease</keyword>
<evidence type="ECO:0000313" key="28">
    <source>
        <dbReference type="EnsemblMetazoa" id="XP_038060707.1"/>
    </source>
</evidence>
<dbReference type="Gene3D" id="3.40.630.10">
    <property type="entry name" value="Zn peptidases"/>
    <property type="match status" value="1"/>
</dbReference>
<evidence type="ECO:0000256" key="14">
    <source>
        <dbReference type="ARBA" id="ARBA00047879"/>
    </source>
</evidence>
<dbReference type="PANTHER" id="PTHR45962">
    <property type="entry name" value="N-FATTY-ACYL-AMINO ACID SYNTHASE/HYDROLASE PM20D1"/>
    <property type="match status" value="1"/>
</dbReference>
<comment type="catalytic activity">
    <reaction evidence="12">
        <text>N-(9Z-octadecenoyl)-L-tyrosine + H2O = L-tyrosine + (9Z)-octadecenoate</text>
        <dbReference type="Rhea" id="RHEA:64184"/>
        <dbReference type="ChEBI" id="CHEBI:15377"/>
        <dbReference type="ChEBI" id="CHEBI:30823"/>
        <dbReference type="ChEBI" id="CHEBI:58315"/>
        <dbReference type="ChEBI" id="CHEBI:149734"/>
    </reaction>
    <physiologicalReaction direction="left-to-right" evidence="12">
        <dbReference type="Rhea" id="RHEA:64185"/>
    </physiologicalReaction>
</comment>
<dbReference type="InterPro" id="IPR047177">
    <property type="entry name" value="Pept_M20A"/>
</dbReference>
<accession>A0A914AA27</accession>
<evidence type="ECO:0000256" key="22">
    <source>
        <dbReference type="ARBA" id="ARBA00048827"/>
    </source>
</evidence>
<comment type="catalytic activity">
    <reaction evidence="13">
        <text>(5Z,8Z,11Z,14Z)-eicosatetraenoate + L-phenylalanine = N-(5Z,8Z,11Z,14Z-eicosatetraenoyl)-L-phenylalanine + H2O</text>
        <dbReference type="Rhea" id="RHEA:51312"/>
        <dbReference type="ChEBI" id="CHEBI:15377"/>
        <dbReference type="ChEBI" id="CHEBI:32395"/>
        <dbReference type="ChEBI" id="CHEBI:58095"/>
        <dbReference type="ChEBI" id="CHEBI:134022"/>
    </reaction>
    <physiologicalReaction direction="left-to-right" evidence="13">
        <dbReference type="Rhea" id="RHEA:51313"/>
    </physiologicalReaction>
    <physiologicalReaction direction="right-to-left" evidence="13">
        <dbReference type="Rhea" id="RHEA:51314"/>
    </physiologicalReaction>
</comment>
<protein>
    <recommendedName>
        <fullName evidence="27">Peptidase M20 dimerisation domain-containing protein</fullName>
    </recommendedName>
</protein>
<evidence type="ECO:0000256" key="23">
    <source>
        <dbReference type="ARBA" id="ARBA00048840"/>
    </source>
</evidence>
<dbReference type="Proteomes" id="UP000887568">
    <property type="component" value="Unplaced"/>
</dbReference>
<evidence type="ECO:0000256" key="6">
    <source>
        <dbReference type="ARBA" id="ARBA00022833"/>
    </source>
</evidence>
<name>A0A914AA27_PATMI</name>
<comment type="catalytic activity">
    <reaction evidence="9">
        <text>(9Z)-octadecenoate + glycine = N-(9Z-octadecenoyl)glycine + H2O</text>
        <dbReference type="Rhea" id="RHEA:51316"/>
        <dbReference type="ChEBI" id="CHEBI:15377"/>
        <dbReference type="ChEBI" id="CHEBI:30823"/>
        <dbReference type="ChEBI" id="CHEBI:57305"/>
        <dbReference type="ChEBI" id="CHEBI:133992"/>
    </reaction>
    <physiologicalReaction direction="right-to-left" evidence="9">
        <dbReference type="Rhea" id="RHEA:51318"/>
    </physiologicalReaction>
</comment>
<evidence type="ECO:0000256" key="11">
    <source>
        <dbReference type="ARBA" id="ARBA00047723"/>
    </source>
</evidence>
<comment type="catalytic activity">
    <reaction evidence="24">
        <text>L-phenylalanine + (9Z)-octadecenoate = N-(9Z-octadecenoyl)-L-phenylalanine + H2O</text>
        <dbReference type="Rhea" id="RHEA:51300"/>
        <dbReference type="ChEBI" id="CHEBI:15377"/>
        <dbReference type="ChEBI" id="CHEBI:30823"/>
        <dbReference type="ChEBI" id="CHEBI:58095"/>
        <dbReference type="ChEBI" id="CHEBI:134020"/>
    </reaction>
    <physiologicalReaction direction="left-to-right" evidence="24">
        <dbReference type="Rhea" id="RHEA:51301"/>
    </physiologicalReaction>
    <physiologicalReaction direction="right-to-left" evidence="24">
        <dbReference type="Rhea" id="RHEA:51302"/>
    </physiologicalReaction>
</comment>
<evidence type="ECO:0000259" key="27">
    <source>
        <dbReference type="Pfam" id="PF07687"/>
    </source>
</evidence>
<reference evidence="28" key="1">
    <citation type="submission" date="2022-11" db="UniProtKB">
        <authorList>
            <consortium name="EnsemblMetazoa"/>
        </authorList>
    </citation>
    <scope>IDENTIFICATION</scope>
</reference>
<dbReference type="RefSeq" id="XP_038060707.1">
    <property type="nucleotide sequence ID" value="XM_038204779.1"/>
</dbReference>
<sequence length="494" mass="55073">MFLSILSAATAGLGGLVAILVLRAITVKSKQPKPSSLAPDTSPFDGNGKIVSNLQEAIRYETISRMPGDINYSEILKFHAFLQKAFPRVHSSPLVKREVIVSYSLLYTVEGTDPSLKSYILAAHMDVVPVEGQDWDVPPFEGRIQDGCIYGRGTIDDKHSLMGIMEALESRLERGEKPVRPLYLCFGHDEEVTGVDGALNIAKTLLERGVEAEFLLDEGFTILQDVIKHVSRPVGLIGVSEKGYLTMKLSVDSAKTGHSSMPPTETNIGILANAVSKLESTPFPSMFGSGVEYDNFVYLTSEVEYPIKLVFANLWLFQKLVESIMRKKESTRALLHTSTAITVFKGGVKANVLPPSASAIVNHRIHPSQTIQQVLERDRRLINDDRIKMEILQGREATITSPYDEQCFAYQSIGQSIKQVFPDAIVAPGILLANTDTIHYTSVTDKLYRFCPTFNLPEDIPRFHGVNERIRISNYEQVVKFYYILMHHADRQQL</sequence>
<comment type="pathway">
    <text evidence="1">Lipid metabolism; fatty acid metabolism.</text>
</comment>
<keyword evidence="6" id="KW-0862">Zinc</keyword>
<evidence type="ECO:0000256" key="10">
    <source>
        <dbReference type="ARBA" id="ARBA00047567"/>
    </source>
</evidence>
<evidence type="ECO:0000256" key="4">
    <source>
        <dbReference type="ARBA" id="ARBA00022723"/>
    </source>
</evidence>
<dbReference type="InterPro" id="IPR011650">
    <property type="entry name" value="Peptidase_M20_dimer"/>
</dbReference>
<comment type="catalytic activity">
    <reaction evidence="16">
        <text>N-(9Z-octadecenoyl)-L-asparagine + H2O = L-asparagine + (9Z)-octadecenoate</text>
        <dbReference type="Rhea" id="RHEA:64136"/>
        <dbReference type="ChEBI" id="CHEBI:15377"/>
        <dbReference type="ChEBI" id="CHEBI:30823"/>
        <dbReference type="ChEBI" id="CHEBI:58048"/>
        <dbReference type="ChEBI" id="CHEBI:149730"/>
    </reaction>
    <physiologicalReaction direction="left-to-right" evidence="16">
        <dbReference type="Rhea" id="RHEA:64137"/>
    </physiologicalReaction>
</comment>
<comment type="catalytic activity">
    <reaction evidence="14">
        <text>N-hexadecanoyl-L-phenylalanine + H2O = hexadecanoate + L-phenylalanine</text>
        <dbReference type="Rhea" id="RHEA:64124"/>
        <dbReference type="ChEBI" id="CHEBI:7896"/>
        <dbReference type="ChEBI" id="CHEBI:15377"/>
        <dbReference type="ChEBI" id="CHEBI:58095"/>
        <dbReference type="ChEBI" id="CHEBI:149699"/>
    </reaction>
    <physiologicalReaction direction="left-to-right" evidence="14">
        <dbReference type="Rhea" id="RHEA:64125"/>
    </physiologicalReaction>
</comment>
<evidence type="ECO:0000256" key="9">
    <source>
        <dbReference type="ARBA" id="ARBA00047450"/>
    </source>
</evidence>
<comment type="catalytic activity">
    <reaction evidence="26">
        <text>N-(9Z-octadecenoyl)-L-lysine + H2O = L-lysine + (9Z)-octadecenoate</text>
        <dbReference type="Rhea" id="RHEA:64192"/>
        <dbReference type="ChEBI" id="CHEBI:15377"/>
        <dbReference type="ChEBI" id="CHEBI:30823"/>
        <dbReference type="ChEBI" id="CHEBI:32551"/>
        <dbReference type="ChEBI" id="CHEBI:149731"/>
    </reaction>
    <physiologicalReaction direction="left-to-right" evidence="26">
        <dbReference type="Rhea" id="RHEA:64193"/>
    </physiologicalReaction>
</comment>
<evidence type="ECO:0000256" key="25">
    <source>
        <dbReference type="ARBA" id="ARBA00049100"/>
    </source>
</evidence>
<dbReference type="EnsemblMetazoa" id="XM_038204779.1">
    <property type="protein sequence ID" value="XP_038060707.1"/>
    <property type="gene ID" value="LOC119731588"/>
</dbReference>
<keyword evidence="5" id="KW-0378">Hydrolase</keyword>
<proteinExistence type="inferred from homology"/>
<comment type="catalytic activity">
    <reaction evidence="17">
        <text>N-(5Z,8Z,11Z,14Z)-eicosatetraenoyl-glycine + H2O = (5Z,8Z,11Z,14Z)-eicosatetraenoate + glycine</text>
        <dbReference type="Rhea" id="RHEA:64108"/>
        <dbReference type="ChEBI" id="CHEBI:15377"/>
        <dbReference type="ChEBI" id="CHEBI:32395"/>
        <dbReference type="ChEBI" id="CHEBI:57305"/>
        <dbReference type="ChEBI" id="CHEBI:59002"/>
    </reaction>
    <physiologicalReaction direction="left-to-right" evidence="17">
        <dbReference type="Rhea" id="RHEA:64109"/>
    </physiologicalReaction>
    <physiologicalReaction direction="right-to-left" evidence="17">
        <dbReference type="Rhea" id="RHEA:64110"/>
    </physiologicalReaction>
</comment>
<evidence type="ECO:0000256" key="19">
    <source>
        <dbReference type="ARBA" id="ARBA00048597"/>
    </source>
</evidence>
<dbReference type="FunFam" id="3.40.630.10:FF:000027">
    <property type="entry name" value="N-fatty-acyl-amino acid synthase/hydrolase PM20D1"/>
    <property type="match status" value="1"/>
</dbReference>
<dbReference type="GeneID" id="119731588"/>
<evidence type="ECO:0000256" key="13">
    <source>
        <dbReference type="ARBA" id="ARBA00047874"/>
    </source>
</evidence>
<evidence type="ECO:0000256" key="18">
    <source>
        <dbReference type="ARBA" id="ARBA00048579"/>
    </source>
</evidence>
<comment type="catalytic activity">
    <reaction evidence="18">
        <text>an N-acyl-L-amino acid + H2O = an L-alpha-amino acid + a carboxylate</text>
        <dbReference type="Rhea" id="RHEA:15565"/>
        <dbReference type="ChEBI" id="CHEBI:15377"/>
        <dbReference type="ChEBI" id="CHEBI:29067"/>
        <dbReference type="ChEBI" id="CHEBI:59869"/>
        <dbReference type="ChEBI" id="CHEBI:59874"/>
        <dbReference type="EC" id="3.5.1.14"/>
    </reaction>
    <physiologicalReaction direction="left-to-right" evidence="18">
        <dbReference type="Rhea" id="RHEA:15566"/>
    </physiologicalReaction>
    <physiologicalReaction direction="right-to-left" evidence="18">
        <dbReference type="Rhea" id="RHEA:15567"/>
    </physiologicalReaction>
</comment>
<comment type="catalytic activity">
    <reaction evidence="25">
        <text>N-(5Z,8Z,11Z,14Z-eicosatetraenoyl)-L-serine + H2O = (5Z,8Z,11Z,14Z)-eicosatetraenoate + L-serine</text>
        <dbReference type="Rhea" id="RHEA:64116"/>
        <dbReference type="ChEBI" id="CHEBI:15377"/>
        <dbReference type="ChEBI" id="CHEBI:32395"/>
        <dbReference type="ChEBI" id="CHEBI:33384"/>
        <dbReference type="ChEBI" id="CHEBI:149697"/>
    </reaction>
    <physiologicalReaction direction="left-to-right" evidence="25">
        <dbReference type="Rhea" id="RHEA:64117"/>
    </physiologicalReaction>
    <physiologicalReaction direction="right-to-left" evidence="25">
        <dbReference type="Rhea" id="RHEA:64118"/>
    </physiologicalReaction>
</comment>
<evidence type="ECO:0000256" key="24">
    <source>
        <dbReference type="ARBA" id="ARBA00048879"/>
    </source>
</evidence>
<dbReference type="AlphaFoldDB" id="A0A914AA27"/>
<comment type="catalytic activity">
    <reaction evidence="21">
        <text>N-(9Z-octadecenoyl)-L-tryptophan + H2O = L-tryptophan + (9Z)-octadecenoate</text>
        <dbReference type="Rhea" id="RHEA:64176"/>
        <dbReference type="ChEBI" id="CHEBI:15377"/>
        <dbReference type="ChEBI" id="CHEBI:30823"/>
        <dbReference type="ChEBI" id="CHEBI:57912"/>
        <dbReference type="ChEBI" id="CHEBI:149733"/>
    </reaction>
    <physiologicalReaction direction="left-to-right" evidence="21">
        <dbReference type="Rhea" id="RHEA:64177"/>
    </physiologicalReaction>
</comment>
<comment type="function">
    <text evidence="8">Secreted enzyme that regulates the endogenous N-fatty acyl amino acid (NAAs) tissue and circulating levels by functioning as a bidirectional NAA synthase/hydrolase. It condenses free fatty acids and free amino acids to generate NAAs and bidirectionally catalyzes the reverse hydrolysis reaction. Some of these NAAs stimulate oxidative metabolism via mitochondrial uncoupling, increasing energy expenditure in a UPC1-independent manner. Thereby, this secreted protein may indirectly regulate whole body energy expenditure. PM20D1 circulates in tight association with both low- and high-density (LDL and HDL,respectively) lipoprotein particles.</text>
</comment>
<dbReference type="Gene3D" id="3.30.70.360">
    <property type="match status" value="1"/>
</dbReference>
<dbReference type="InterPro" id="IPR002933">
    <property type="entry name" value="Peptidase_M20"/>
</dbReference>
<evidence type="ECO:0000256" key="1">
    <source>
        <dbReference type="ARBA" id="ARBA00004872"/>
    </source>
</evidence>
<evidence type="ECO:0000256" key="7">
    <source>
        <dbReference type="ARBA" id="ARBA00034698"/>
    </source>
</evidence>
<dbReference type="GO" id="GO:0043605">
    <property type="term" value="P:amide catabolic process"/>
    <property type="evidence" value="ECO:0007669"/>
    <property type="project" value="UniProtKB-ARBA"/>
</dbReference>
<dbReference type="Pfam" id="PF01546">
    <property type="entry name" value="Peptidase_M20"/>
    <property type="match status" value="1"/>
</dbReference>
<dbReference type="PANTHER" id="PTHR45962:SF1">
    <property type="entry name" value="N-FATTY-ACYL-AMINO ACID SYNTHASE_HYDROLASE PM20D1"/>
    <property type="match status" value="1"/>
</dbReference>
<evidence type="ECO:0000256" key="20">
    <source>
        <dbReference type="ARBA" id="ARBA00048729"/>
    </source>
</evidence>
<evidence type="ECO:0000256" key="2">
    <source>
        <dbReference type="ARBA" id="ARBA00006247"/>
    </source>
</evidence>
<dbReference type="OrthoDB" id="3064516at2759"/>
<dbReference type="GO" id="GO:0046872">
    <property type="term" value="F:metal ion binding"/>
    <property type="evidence" value="ECO:0007669"/>
    <property type="project" value="UniProtKB-KW"/>
</dbReference>
<evidence type="ECO:0000256" key="3">
    <source>
        <dbReference type="ARBA" id="ARBA00022670"/>
    </source>
</evidence>
<dbReference type="CTD" id="148811"/>
<evidence type="ECO:0000256" key="17">
    <source>
        <dbReference type="ARBA" id="ARBA00048402"/>
    </source>
</evidence>
<dbReference type="GO" id="GO:0006508">
    <property type="term" value="P:proteolysis"/>
    <property type="evidence" value="ECO:0007669"/>
    <property type="project" value="UniProtKB-KW"/>
</dbReference>
<dbReference type="Pfam" id="PF07687">
    <property type="entry name" value="M20_dimer"/>
    <property type="match status" value="1"/>
</dbReference>
<comment type="catalytic activity">
    <reaction evidence="23">
        <text>an N-acyl-aromatic L-alpha-amino acid + H2O = an aromatic L-alpha-amino acid + a carboxylate</text>
        <dbReference type="Rhea" id="RHEA:54184"/>
        <dbReference type="ChEBI" id="CHEBI:15377"/>
        <dbReference type="ChEBI" id="CHEBI:29067"/>
        <dbReference type="ChEBI" id="CHEBI:84824"/>
        <dbReference type="ChEBI" id="CHEBI:138093"/>
        <dbReference type="EC" id="3.5.1.114"/>
    </reaction>
    <physiologicalReaction direction="left-to-right" evidence="23">
        <dbReference type="Rhea" id="RHEA:54185"/>
    </physiologicalReaction>
    <physiologicalReaction direction="right-to-left" evidence="23">
        <dbReference type="Rhea" id="RHEA:54186"/>
    </physiologicalReaction>
</comment>
<dbReference type="GO" id="GO:0004046">
    <property type="term" value="F:aminoacylase activity"/>
    <property type="evidence" value="ECO:0007669"/>
    <property type="project" value="UniProtKB-EC"/>
</dbReference>
<keyword evidence="29" id="KW-1185">Reference proteome</keyword>
<evidence type="ECO:0000256" key="16">
    <source>
        <dbReference type="ARBA" id="ARBA00048380"/>
    </source>
</evidence>
<evidence type="ECO:0000256" key="12">
    <source>
        <dbReference type="ARBA" id="ARBA00047866"/>
    </source>
</evidence>
<comment type="similarity">
    <text evidence="2">Belongs to the peptidase M20A family.</text>
</comment>
<dbReference type="GO" id="GO:0005576">
    <property type="term" value="C:extracellular region"/>
    <property type="evidence" value="ECO:0007669"/>
    <property type="project" value="UniProtKB-ARBA"/>
</dbReference>
<dbReference type="InterPro" id="IPR036264">
    <property type="entry name" value="Bact_exopeptidase_dim_dom"/>
</dbReference>
<evidence type="ECO:0000256" key="5">
    <source>
        <dbReference type="ARBA" id="ARBA00022801"/>
    </source>
</evidence>
<evidence type="ECO:0000256" key="15">
    <source>
        <dbReference type="ARBA" id="ARBA00048145"/>
    </source>
</evidence>
<comment type="catalytic activity">
    <reaction evidence="15">
        <text>N-(9Z-octadecenoyl)-L-methionine + H2O = (9Z)-octadecenoate + L-methionine</text>
        <dbReference type="Rhea" id="RHEA:64144"/>
        <dbReference type="ChEBI" id="CHEBI:15377"/>
        <dbReference type="ChEBI" id="CHEBI:30823"/>
        <dbReference type="ChEBI" id="CHEBI:57844"/>
        <dbReference type="ChEBI" id="CHEBI:149732"/>
    </reaction>
    <physiologicalReaction direction="left-to-right" evidence="15">
        <dbReference type="Rhea" id="RHEA:64145"/>
    </physiologicalReaction>
</comment>
<evidence type="ECO:0000256" key="8">
    <source>
        <dbReference type="ARBA" id="ARBA00046147"/>
    </source>
</evidence>
<feature type="domain" description="Peptidase M20 dimerisation" evidence="27">
    <location>
        <begin position="240"/>
        <end position="384"/>
    </location>
</feature>
<dbReference type="CDD" id="cd05674">
    <property type="entry name" value="M20_yscS"/>
    <property type="match status" value="1"/>
</dbReference>
<dbReference type="GO" id="GO:1990845">
    <property type="term" value="P:adaptive thermogenesis"/>
    <property type="evidence" value="ECO:0007669"/>
    <property type="project" value="UniProtKB-ARBA"/>
</dbReference>
<keyword evidence="4" id="KW-0479">Metal-binding</keyword>
<dbReference type="GO" id="GO:0008233">
    <property type="term" value="F:peptidase activity"/>
    <property type="evidence" value="ECO:0007669"/>
    <property type="project" value="UniProtKB-KW"/>
</dbReference>
<comment type="catalytic activity">
    <reaction evidence="10">
        <text>N-(4Z,7Z,10Z,13Z,16Z,19Z-docosahexaenoyl)-L-phenylalanine + H2O = (4Z,7Z,10Z,13Z,16Z,19Z)-docosahexaenoate + L-phenylalanine</text>
        <dbReference type="Rhea" id="RHEA:64132"/>
        <dbReference type="ChEBI" id="CHEBI:15377"/>
        <dbReference type="ChEBI" id="CHEBI:58095"/>
        <dbReference type="ChEBI" id="CHEBI:77016"/>
        <dbReference type="ChEBI" id="CHEBI:149701"/>
    </reaction>
    <physiologicalReaction direction="left-to-right" evidence="10">
        <dbReference type="Rhea" id="RHEA:64133"/>
    </physiologicalReaction>
</comment>
<dbReference type="Gene3D" id="1.10.150.900">
    <property type="match status" value="1"/>
</dbReference>
<evidence type="ECO:0000256" key="21">
    <source>
        <dbReference type="ARBA" id="ARBA00048822"/>
    </source>
</evidence>
<comment type="pathway">
    <text evidence="7">Amino-acid metabolism.</text>
</comment>
<dbReference type="GO" id="GO:0006520">
    <property type="term" value="P:amino acid metabolic process"/>
    <property type="evidence" value="ECO:0007669"/>
    <property type="project" value="TreeGrafter"/>
</dbReference>
<evidence type="ECO:0000256" key="26">
    <source>
        <dbReference type="ARBA" id="ARBA00049457"/>
    </source>
</evidence>
<dbReference type="SUPFAM" id="SSF55031">
    <property type="entry name" value="Bacterial exopeptidase dimerisation domain"/>
    <property type="match status" value="1"/>
</dbReference>
<dbReference type="SUPFAM" id="SSF53187">
    <property type="entry name" value="Zn-dependent exopeptidases"/>
    <property type="match status" value="1"/>
</dbReference>
<comment type="catalytic activity">
    <reaction evidence="19">
        <text>N-(9Z-octadecenoyl)-L-serine + H2O = L-serine + (9Z)-octadecenoate</text>
        <dbReference type="Rhea" id="RHEA:51352"/>
        <dbReference type="ChEBI" id="CHEBI:15377"/>
        <dbReference type="ChEBI" id="CHEBI:30823"/>
        <dbReference type="ChEBI" id="CHEBI:33384"/>
        <dbReference type="ChEBI" id="CHEBI:134031"/>
    </reaction>
    <physiologicalReaction direction="left-to-right" evidence="19">
        <dbReference type="Rhea" id="RHEA:51353"/>
    </physiologicalReaction>
</comment>
<comment type="catalytic activity">
    <reaction evidence="11">
        <text>N-octadecanoyl-L-phenylalanine + H2O = octadecanoate + L-phenylalanine</text>
        <dbReference type="Rhea" id="RHEA:64128"/>
        <dbReference type="ChEBI" id="CHEBI:15377"/>
        <dbReference type="ChEBI" id="CHEBI:25629"/>
        <dbReference type="ChEBI" id="CHEBI:58095"/>
        <dbReference type="ChEBI" id="CHEBI:149700"/>
    </reaction>
    <physiologicalReaction direction="left-to-right" evidence="11">
        <dbReference type="Rhea" id="RHEA:64129"/>
    </physiologicalReaction>
</comment>
<evidence type="ECO:0000313" key="29">
    <source>
        <dbReference type="Proteomes" id="UP000887568"/>
    </source>
</evidence>
<comment type="catalytic activity">
    <reaction evidence="22">
        <text>N-(9Z-octadecenoyl)-L-leucine + H2O = L-leucine + (9Z)-octadecenoate</text>
        <dbReference type="Rhea" id="RHEA:51360"/>
        <dbReference type="ChEBI" id="CHEBI:15377"/>
        <dbReference type="ChEBI" id="CHEBI:30823"/>
        <dbReference type="ChEBI" id="CHEBI:57427"/>
        <dbReference type="ChEBI" id="CHEBI:134035"/>
    </reaction>
    <physiologicalReaction direction="left-to-right" evidence="22">
        <dbReference type="Rhea" id="RHEA:51361"/>
    </physiologicalReaction>
    <physiologicalReaction direction="right-to-left" evidence="22">
        <dbReference type="Rhea" id="RHEA:51362"/>
    </physiologicalReaction>
</comment>
<organism evidence="28 29">
    <name type="scientific">Patiria miniata</name>
    <name type="common">Bat star</name>
    <name type="synonym">Asterina miniata</name>
    <dbReference type="NCBI Taxonomy" id="46514"/>
    <lineage>
        <taxon>Eukaryota</taxon>
        <taxon>Metazoa</taxon>
        <taxon>Echinodermata</taxon>
        <taxon>Eleutherozoa</taxon>
        <taxon>Asterozoa</taxon>
        <taxon>Asteroidea</taxon>
        <taxon>Valvatacea</taxon>
        <taxon>Valvatida</taxon>
        <taxon>Asterinidae</taxon>
        <taxon>Patiria</taxon>
    </lineage>
</organism>
<dbReference type="GO" id="GO:0006629">
    <property type="term" value="P:lipid metabolic process"/>
    <property type="evidence" value="ECO:0007669"/>
    <property type="project" value="UniProtKB-ARBA"/>
</dbReference>
<dbReference type="FunFam" id="1.10.150.900:FF:000003">
    <property type="entry name" value="N-fatty-acyl-amino acid synthase/hydrolase PM20D1"/>
    <property type="match status" value="1"/>
</dbReference>
<dbReference type="GO" id="GO:0043604">
    <property type="term" value="P:amide biosynthetic process"/>
    <property type="evidence" value="ECO:0007669"/>
    <property type="project" value="TreeGrafter"/>
</dbReference>
<comment type="catalytic activity">
    <reaction evidence="20">
        <text>N-(9Z-octadecenoyl)-L-glutamine + H2O = L-glutamine + (9Z)-octadecenoate</text>
        <dbReference type="Rhea" id="RHEA:51356"/>
        <dbReference type="ChEBI" id="CHEBI:15377"/>
        <dbReference type="ChEBI" id="CHEBI:30823"/>
        <dbReference type="ChEBI" id="CHEBI:58359"/>
        <dbReference type="ChEBI" id="CHEBI:134033"/>
    </reaction>
    <physiologicalReaction direction="left-to-right" evidence="20">
        <dbReference type="Rhea" id="RHEA:51357"/>
    </physiologicalReaction>
</comment>